<dbReference type="EMBL" id="JAACJJ010000005">
    <property type="protein sequence ID" value="KAF5328156.1"/>
    <property type="molecule type" value="Genomic_DNA"/>
</dbReference>
<evidence type="ECO:0000313" key="2">
    <source>
        <dbReference type="Proteomes" id="UP000567179"/>
    </source>
</evidence>
<comment type="caution">
    <text evidence="1">The sequence shown here is derived from an EMBL/GenBank/DDBJ whole genome shotgun (WGS) entry which is preliminary data.</text>
</comment>
<sequence length="146" mass="16278">MEREDQNKRHGYTSFKNSRGVRSNLSGACAIADSSFLAVEVPKPWPNDLLSKTDIFEFLWTQGPGCASSGTTYHRPIPKISTSSRCIPFHLPCAFRSEPYRLVNVVSSLRAGPVNWPARAVSLPRKFKAPWHANAQLHRALHPPPS</sequence>
<dbReference type="Proteomes" id="UP000567179">
    <property type="component" value="Unassembled WGS sequence"/>
</dbReference>
<gene>
    <name evidence="1" type="ORF">D9619_013455</name>
</gene>
<proteinExistence type="predicted"/>
<organism evidence="1 2">
    <name type="scientific">Psilocybe cf. subviscida</name>
    <dbReference type="NCBI Taxonomy" id="2480587"/>
    <lineage>
        <taxon>Eukaryota</taxon>
        <taxon>Fungi</taxon>
        <taxon>Dikarya</taxon>
        <taxon>Basidiomycota</taxon>
        <taxon>Agaricomycotina</taxon>
        <taxon>Agaricomycetes</taxon>
        <taxon>Agaricomycetidae</taxon>
        <taxon>Agaricales</taxon>
        <taxon>Agaricineae</taxon>
        <taxon>Strophariaceae</taxon>
        <taxon>Psilocybe</taxon>
    </lineage>
</organism>
<accession>A0A8H5BSA8</accession>
<reference evidence="1 2" key="1">
    <citation type="journal article" date="2020" name="ISME J.">
        <title>Uncovering the hidden diversity of litter-decomposition mechanisms in mushroom-forming fungi.</title>
        <authorList>
            <person name="Floudas D."/>
            <person name="Bentzer J."/>
            <person name="Ahren D."/>
            <person name="Johansson T."/>
            <person name="Persson P."/>
            <person name="Tunlid A."/>
        </authorList>
    </citation>
    <scope>NUCLEOTIDE SEQUENCE [LARGE SCALE GENOMIC DNA]</scope>
    <source>
        <strain evidence="1 2">CBS 101986</strain>
    </source>
</reference>
<keyword evidence="2" id="KW-1185">Reference proteome</keyword>
<name>A0A8H5BSA8_9AGAR</name>
<protein>
    <submittedName>
        <fullName evidence="1">Uncharacterized protein</fullName>
    </submittedName>
</protein>
<evidence type="ECO:0000313" key="1">
    <source>
        <dbReference type="EMBL" id="KAF5328156.1"/>
    </source>
</evidence>
<dbReference type="AlphaFoldDB" id="A0A8H5BSA8"/>